<gene>
    <name evidence="4" type="ORF">MSPICULIGERA_LOCUS13076</name>
</gene>
<organism evidence="4 5">
    <name type="scientific">Mesorhabditis spiculigera</name>
    <dbReference type="NCBI Taxonomy" id="96644"/>
    <lineage>
        <taxon>Eukaryota</taxon>
        <taxon>Metazoa</taxon>
        <taxon>Ecdysozoa</taxon>
        <taxon>Nematoda</taxon>
        <taxon>Chromadorea</taxon>
        <taxon>Rhabditida</taxon>
        <taxon>Rhabditina</taxon>
        <taxon>Rhabditomorpha</taxon>
        <taxon>Rhabditoidea</taxon>
        <taxon>Rhabditidae</taxon>
        <taxon>Mesorhabditinae</taxon>
        <taxon>Mesorhabditis</taxon>
    </lineage>
</organism>
<evidence type="ECO:0000313" key="4">
    <source>
        <dbReference type="EMBL" id="CAJ0574748.1"/>
    </source>
</evidence>
<dbReference type="GO" id="GO:0008080">
    <property type="term" value="F:N-acetyltransferase activity"/>
    <property type="evidence" value="ECO:0007669"/>
    <property type="project" value="TreeGrafter"/>
</dbReference>
<dbReference type="Pfam" id="PF00583">
    <property type="entry name" value="Acetyltransf_1"/>
    <property type="match status" value="1"/>
</dbReference>
<dbReference type="PANTHER" id="PTHR20905:SF17">
    <property type="entry name" value="N-ACETYLTRANSFERASE DOMAIN-CONTAINING PROTEIN"/>
    <property type="match status" value="1"/>
</dbReference>
<dbReference type="InterPro" id="IPR018834">
    <property type="entry name" value="DNA/RNA-bd_Est1-type"/>
</dbReference>
<dbReference type="Pfam" id="PF10373">
    <property type="entry name" value="EST1_DNA_bind"/>
    <property type="match status" value="1"/>
</dbReference>
<dbReference type="SUPFAM" id="SSF55729">
    <property type="entry name" value="Acyl-CoA N-acyltransferases (Nat)"/>
    <property type="match status" value="1"/>
</dbReference>
<feature type="domain" description="DNA/RNA-binding" evidence="3">
    <location>
        <begin position="12"/>
        <end position="111"/>
    </location>
</feature>
<keyword evidence="1" id="KW-0866">Nonsense-mediated mRNA decay</keyword>
<sequence>MRYKGNLSAADELYAASIRVLPLLGDPWNQRGLLLAKRDVLKCLYFHYRALHCRFSFIGATSNIQKIFQEHSETTVLVDSPFVDRFLHVLSKFYFMTRVHQRLVDSLLEECITMEAIVPLLGVLSELGRLLDNEVPIRDSELTRFWLCFEDPCDRPLTAGGLARTLCAIRDGEVINRKEINSGAKEELSRLLDDLVSDSLSCPGTVVARDETRNEVIGVCLASRHHLFDQQLDRLCRYSFTDKGLSIAVEFLKYVFNRVDVAYHLEEAGVSKPVFVVLVGVKPEYQKGGLGKRLLNESLDSARNSSDRCDSAFTVCTSEGVQPLYHQHFRQVISRVKYSDYRGEFRDPPIRPKAANSLLVLLAKL</sequence>
<dbReference type="AlphaFoldDB" id="A0AA36CTV0"/>
<evidence type="ECO:0000256" key="1">
    <source>
        <dbReference type="ARBA" id="ARBA00023161"/>
    </source>
</evidence>
<dbReference type="SUPFAM" id="SSF48452">
    <property type="entry name" value="TPR-like"/>
    <property type="match status" value="1"/>
</dbReference>
<evidence type="ECO:0000259" key="2">
    <source>
        <dbReference type="Pfam" id="PF00583"/>
    </source>
</evidence>
<evidence type="ECO:0000313" key="5">
    <source>
        <dbReference type="Proteomes" id="UP001177023"/>
    </source>
</evidence>
<dbReference type="InterPro" id="IPR011990">
    <property type="entry name" value="TPR-like_helical_dom_sf"/>
</dbReference>
<dbReference type="PANTHER" id="PTHR20905">
    <property type="entry name" value="N-ACETYLTRANSFERASE-RELATED"/>
    <property type="match status" value="1"/>
</dbReference>
<feature type="non-terminal residue" evidence="4">
    <location>
        <position position="1"/>
    </location>
</feature>
<reference evidence="4" key="1">
    <citation type="submission" date="2023-06" db="EMBL/GenBank/DDBJ databases">
        <authorList>
            <person name="Delattre M."/>
        </authorList>
    </citation>
    <scope>NUCLEOTIDE SEQUENCE</scope>
    <source>
        <strain evidence="4">AF72</strain>
    </source>
</reference>
<dbReference type="InterPro" id="IPR016181">
    <property type="entry name" value="Acyl_CoA_acyltransferase"/>
</dbReference>
<feature type="domain" description="N-acetyltransferase" evidence="2">
    <location>
        <begin position="274"/>
        <end position="325"/>
    </location>
</feature>
<dbReference type="Gene3D" id="1.25.40.10">
    <property type="entry name" value="Tetratricopeptide repeat domain"/>
    <property type="match status" value="1"/>
</dbReference>
<comment type="caution">
    <text evidence="4">The sequence shown here is derived from an EMBL/GenBank/DDBJ whole genome shotgun (WGS) entry which is preliminary data.</text>
</comment>
<dbReference type="CDD" id="cd04301">
    <property type="entry name" value="NAT_SF"/>
    <property type="match status" value="1"/>
</dbReference>
<evidence type="ECO:0008006" key="6">
    <source>
        <dbReference type="Google" id="ProtNLM"/>
    </source>
</evidence>
<protein>
    <recommendedName>
        <fullName evidence="6">N-acetyltransferase domain-containing protein</fullName>
    </recommendedName>
</protein>
<dbReference type="Gene3D" id="3.40.630.30">
    <property type="match status" value="1"/>
</dbReference>
<dbReference type="Proteomes" id="UP001177023">
    <property type="component" value="Unassembled WGS sequence"/>
</dbReference>
<proteinExistence type="predicted"/>
<dbReference type="InterPro" id="IPR000182">
    <property type="entry name" value="GNAT_dom"/>
</dbReference>
<dbReference type="EMBL" id="CATQJA010002633">
    <property type="protein sequence ID" value="CAJ0574748.1"/>
    <property type="molecule type" value="Genomic_DNA"/>
</dbReference>
<dbReference type="GO" id="GO:0000184">
    <property type="term" value="P:nuclear-transcribed mRNA catabolic process, nonsense-mediated decay"/>
    <property type="evidence" value="ECO:0007669"/>
    <property type="project" value="UniProtKB-KW"/>
</dbReference>
<evidence type="ECO:0000259" key="3">
    <source>
        <dbReference type="Pfam" id="PF10373"/>
    </source>
</evidence>
<accession>A0AA36CTV0</accession>
<keyword evidence="5" id="KW-1185">Reference proteome</keyword>
<name>A0AA36CTV0_9BILA</name>